<keyword evidence="2" id="KW-1185">Reference proteome</keyword>
<proteinExistence type="predicted"/>
<dbReference type="AlphaFoldDB" id="A0A0C2S532"/>
<name>A0A0C2S532_AMAMK</name>
<evidence type="ECO:0000313" key="1">
    <source>
        <dbReference type="EMBL" id="KIL57825.1"/>
    </source>
</evidence>
<dbReference type="HOGENOM" id="CLU_3074082_0_0_1"/>
<reference evidence="1 2" key="1">
    <citation type="submission" date="2014-04" db="EMBL/GenBank/DDBJ databases">
        <title>Evolutionary Origins and Diversification of the Mycorrhizal Mutualists.</title>
        <authorList>
            <consortium name="DOE Joint Genome Institute"/>
            <consortium name="Mycorrhizal Genomics Consortium"/>
            <person name="Kohler A."/>
            <person name="Kuo A."/>
            <person name="Nagy L.G."/>
            <person name="Floudas D."/>
            <person name="Copeland A."/>
            <person name="Barry K.W."/>
            <person name="Cichocki N."/>
            <person name="Veneault-Fourrey C."/>
            <person name="LaButti K."/>
            <person name="Lindquist E.A."/>
            <person name="Lipzen A."/>
            <person name="Lundell T."/>
            <person name="Morin E."/>
            <person name="Murat C."/>
            <person name="Riley R."/>
            <person name="Ohm R."/>
            <person name="Sun H."/>
            <person name="Tunlid A."/>
            <person name="Henrissat B."/>
            <person name="Grigoriev I.V."/>
            <person name="Hibbett D.S."/>
            <person name="Martin F."/>
        </authorList>
    </citation>
    <scope>NUCLEOTIDE SEQUENCE [LARGE SCALE GENOMIC DNA]</scope>
    <source>
        <strain evidence="1 2">Koide BX008</strain>
    </source>
</reference>
<dbReference type="Proteomes" id="UP000054549">
    <property type="component" value="Unassembled WGS sequence"/>
</dbReference>
<gene>
    <name evidence="1" type="ORF">M378DRAFT_171271</name>
</gene>
<evidence type="ECO:0000313" key="2">
    <source>
        <dbReference type="Proteomes" id="UP000054549"/>
    </source>
</evidence>
<feature type="non-terminal residue" evidence="1">
    <location>
        <position position="1"/>
    </location>
</feature>
<dbReference type="EMBL" id="KN818356">
    <property type="protein sequence ID" value="KIL57825.1"/>
    <property type="molecule type" value="Genomic_DNA"/>
</dbReference>
<dbReference type="InParanoid" id="A0A0C2S532"/>
<accession>A0A0C2S532</accession>
<protein>
    <submittedName>
        <fullName evidence="1">Uncharacterized protein</fullName>
    </submittedName>
</protein>
<sequence>SSTSKADAFSCLEQLVLVPDLEMPQDWVAYHTCQTHLTKISLRALSFSHKDGG</sequence>
<organism evidence="1 2">
    <name type="scientific">Amanita muscaria (strain Koide BX008)</name>
    <dbReference type="NCBI Taxonomy" id="946122"/>
    <lineage>
        <taxon>Eukaryota</taxon>
        <taxon>Fungi</taxon>
        <taxon>Dikarya</taxon>
        <taxon>Basidiomycota</taxon>
        <taxon>Agaricomycotina</taxon>
        <taxon>Agaricomycetes</taxon>
        <taxon>Agaricomycetidae</taxon>
        <taxon>Agaricales</taxon>
        <taxon>Pluteineae</taxon>
        <taxon>Amanitaceae</taxon>
        <taxon>Amanita</taxon>
    </lineage>
</organism>